<evidence type="ECO:0000313" key="2">
    <source>
        <dbReference type="EMBL" id="VDP22356.1"/>
    </source>
</evidence>
<keyword evidence="3" id="KW-1185">Reference proteome</keyword>
<dbReference type="AlphaFoldDB" id="A0A183MLG6"/>
<dbReference type="STRING" id="48269.A0A183MLG6"/>
<protein>
    <submittedName>
        <fullName evidence="2">Uncharacterized protein</fullName>
    </submittedName>
</protein>
<evidence type="ECO:0000256" key="1">
    <source>
        <dbReference type="SAM" id="MobiDB-lite"/>
    </source>
</evidence>
<organism evidence="2 3">
    <name type="scientific">Schistosoma margrebowiei</name>
    <dbReference type="NCBI Taxonomy" id="48269"/>
    <lineage>
        <taxon>Eukaryota</taxon>
        <taxon>Metazoa</taxon>
        <taxon>Spiralia</taxon>
        <taxon>Lophotrochozoa</taxon>
        <taxon>Platyhelminthes</taxon>
        <taxon>Trematoda</taxon>
        <taxon>Digenea</taxon>
        <taxon>Strigeidida</taxon>
        <taxon>Schistosomatoidea</taxon>
        <taxon>Schistosomatidae</taxon>
        <taxon>Schistosoma</taxon>
    </lineage>
</organism>
<gene>
    <name evidence="2" type="ORF">SMRZ_LOCUS16891</name>
</gene>
<dbReference type="Proteomes" id="UP000277204">
    <property type="component" value="Unassembled WGS sequence"/>
</dbReference>
<feature type="compositionally biased region" description="Polar residues" evidence="1">
    <location>
        <begin position="218"/>
        <end position="249"/>
    </location>
</feature>
<accession>A0A183MLG6</accession>
<feature type="region of interest" description="Disordered" evidence="1">
    <location>
        <begin position="292"/>
        <end position="318"/>
    </location>
</feature>
<name>A0A183MLG6_9TREM</name>
<reference evidence="2 3" key="1">
    <citation type="submission" date="2018-11" db="EMBL/GenBank/DDBJ databases">
        <authorList>
            <consortium name="Pathogen Informatics"/>
        </authorList>
    </citation>
    <scope>NUCLEOTIDE SEQUENCE [LARGE SCALE GENOMIC DNA]</scope>
    <source>
        <strain evidence="2 3">Zambia</strain>
    </source>
</reference>
<sequence>MNIYPSHHSNCIHSDCSVKKINETVPLLTSSHCNCGVSIDTSARPSGPSNWIPNVGAFNIGISGGGCFEDRHSTSVESDTDANNSMKLINNCQENGRNWQNDMNCGKFKLNKQFSADMNERNIESLNGNINASRDMTLSYLGSSVQNSINCHAPYCQQSQLKNMGNRSPFKPPGTLINPPNLQVTCCTNNNNNPHINFNRSRDFRSNQLNKMIGDNRCTGSGSLTDEVTASSPGSSATGRTHGYLNQISSSPTNTSLNFKKYNRVIGKYEDEEDINDELNINRDTSFINYGSKHNGHGTRNKSSESSATNHGFSPEKHVNYPNKVKLIDMNTNVHSVDASFVLDRVPTPEPQHRSGQFARLMQYNLSDQPINRLQILNLTDDDYLSDKIEIKNKIMQSPTIMKRMTTTTTTTTPTNTLSSNNITYSTVQNVFSTKSNYGLELNKHDRTPDTPDSISEQEMMVSKFYMIDKQIYDLILYLIDQLLKI</sequence>
<dbReference type="EMBL" id="UZAI01017246">
    <property type="protein sequence ID" value="VDP22356.1"/>
    <property type="molecule type" value="Genomic_DNA"/>
</dbReference>
<evidence type="ECO:0000313" key="3">
    <source>
        <dbReference type="Proteomes" id="UP000277204"/>
    </source>
</evidence>
<proteinExistence type="predicted"/>
<feature type="region of interest" description="Disordered" evidence="1">
    <location>
        <begin position="215"/>
        <end position="249"/>
    </location>
</feature>